<dbReference type="Proteomes" id="UP000179467">
    <property type="component" value="Unassembled WGS sequence"/>
</dbReference>
<comment type="similarity">
    <text evidence="1">Belongs to the type-I restriction system S methylase family.</text>
</comment>
<dbReference type="PANTHER" id="PTHR30408:SF12">
    <property type="entry name" value="TYPE I RESTRICTION ENZYME MJAVIII SPECIFICITY SUBUNIT"/>
    <property type="match status" value="1"/>
</dbReference>
<feature type="domain" description="Type I restriction modification DNA specificity" evidence="4">
    <location>
        <begin position="251"/>
        <end position="415"/>
    </location>
</feature>
<dbReference type="GO" id="GO:0003677">
    <property type="term" value="F:DNA binding"/>
    <property type="evidence" value="ECO:0007669"/>
    <property type="project" value="UniProtKB-KW"/>
</dbReference>
<dbReference type="Pfam" id="PF01420">
    <property type="entry name" value="Methylase_S"/>
    <property type="match status" value="2"/>
</dbReference>
<evidence type="ECO:0000259" key="4">
    <source>
        <dbReference type="Pfam" id="PF01420"/>
    </source>
</evidence>
<name>A0A1S1H8R9_9SPHN</name>
<dbReference type="Gene3D" id="3.90.220.20">
    <property type="entry name" value="DNA methylase specificity domains"/>
    <property type="match status" value="2"/>
</dbReference>
<dbReference type="InterPro" id="IPR000055">
    <property type="entry name" value="Restrct_endonuc_typeI_TRD"/>
</dbReference>
<reference evidence="5 6" key="1">
    <citation type="submission" date="2016-09" db="EMBL/GenBank/DDBJ databases">
        <title>Metabolic pathway, cell adaptation mechanisms and a novel monoxygenase revealed through proteogenomic-transcription analysis of a Sphingomonas haloaromaticamans strain degrading the fungicide ortho-phenylphenol.</title>
        <authorList>
            <person name="Perruchon C."/>
            <person name="Papadopoulou E.S."/>
            <person name="Rousidou C."/>
            <person name="Vasileiadis S."/>
            <person name="Tanou G."/>
            <person name="Amoutzias G."/>
            <person name="Molassiotis A."/>
            <person name="Karpouzas D.G."/>
        </authorList>
    </citation>
    <scope>NUCLEOTIDE SEQUENCE [LARGE SCALE GENOMIC DNA]</scope>
    <source>
        <strain evidence="5 6">P3</strain>
    </source>
</reference>
<feature type="domain" description="Type I restriction modification DNA specificity" evidence="4">
    <location>
        <begin position="113"/>
        <end position="206"/>
    </location>
</feature>
<dbReference type="GO" id="GO:0009307">
    <property type="term" value="P:DNA restriction-modification system"/>
    <property type="evidence" value="ECO:0007669"/>
    <property type="project" value="UniProtKB-KW"/>
</dbReference>
<dbReference type="InterPro" id="IPR044946">
    <property type="entry name" value="Restrct_endonuc_typeI_TRD_sf"/>
</dbReference>
<accession>A0A1S1H8R9</accession>
<evidence type="ECO:0000313" key="6">
    <source>
        <dbReference type="Proteomes" id="UP000179467"/>
    </source>
</evidence>
<dbReference type="SUPFAM" id="SSF116734">
    <property type="entry name" value="DNA methylase specificity domain"/>
    <property type="match status" value="2"/>
</dbReference>
<keyword evidence="2" id="KW-0680">Restriction system</keyword>
<dbReference type="RefSeq" id="WP_084652848.1">
    <property type="nucleotide sequence ID" value="NZ_MIPT01000001.1"/>
</dbReference>
<sequence length="443" mass="49767">MSSDSAHAVTDEGEAAQVLVPKLRFPEFRDAGGWVPTPLRDVCEPINEKVGSAKLTPVSITAGRGFVSQASKFGRDISGVQYRNYTYLRQGDFAYNKGNSLSYPQGWVCQLKEFEEAAASSAFICFRLREDYHPTYFQALFDQNVHGRQLRRFITSGARSNGLLNIRTDDFYGVKIPLPPKIAEQHKISDCLSTLDDLIAAERDRLVALRAYKQGLLQQLFPRPERIENGEKIPAETTPRLRFPEFRHAGEWEERTLAQISPAIFDGTHQTPTYVDEGVPFYSVENLVSGAANRFISQADHDLATAKNKPEIGDLLITRIGKIGYSKIIDWEGDFSIYVTLAVVKQSSGFNSGYMHAFFQSERYQAELAQRSLLNAVPCKINMDELRRSVVLLPSMAEQERIASCFSDCDRGIEAQFDRVKALKTHKFGLMQQLFALPCEVAA</sequence>
<gene>
    <name evidence="5" type="ORF">BHE75_00485</name>
</gene>
<evidence type="ECO:0000256" key="2">
    <source>
        <dbReference type="ARBA" id="ARBA00022747"/>
    </source>
</evidence>
<dbReference type="AlphaFoldDB" id="A0A1S1H8R9"/>
<protein>
    <submittedName>
        <fullName evidence="5">EcoKI restriction-modification system protein HsdS</fullName>
    </submittedName>
</protein>
<keyword evidence="6" id="KW-1185">Reference proteome</keyword>
<dbReference type="PANTHER" id="PTHR30408">
    <property type="entry name" value="TYPE-1 RESTRICTION ENZYME ECOKI SPECIFICITY PROTEIN"/>
    <property type="match status" value="1"/>
</dbReference>
<evidence type="ECO:0000313" key="5">
    <source>
        <dbReference type="EMBL" id="OHT18514.1"/>
    </source>
</evidence>
<dbReference type="InterPro" id="IPR052021">
    <property type="entry name" value="Type-I_RS_S_subunit"/>
</dbReference>
<dbReference type="EMBL" id="MIPT01000001">
    <property type="protein sequence ID" value="OHT18514.1"/>
    <property type="molecule type" value="Genomic_DNA"/>
</dbReference>
<organism evidence="5 6">
    <name type="scientific">Edaphosphingomonas haloaromaticamans</name>
    <dbReference type="NCBI Taxonomy" id="653954"/>
    <lineage>
        <taxon>Bacteria</taxon>
        <taxon>Pseudomonadati</taxon>
        <taxon>Pseudomonadota</taxon>
        <taxon>Alphaproteobacteria</taxon>
        <taxon>Sphingomonadales</taxon>
        <taxon>Rhizorhabdaceae</taxon>
        <taxon>Edaphosphingomonas</taxon>
    </lineage>
</organism>
<keyword evidence="3" id="KW-0238">DNA-binding</keyword>
<evidence type="ECO:0000256" key="3">
    <source>
        <dbReference type="ARBA" id="ARBA00023125"/>
    </source>
</evidence>
<proteinExistence type="inferred from homology"/>
<evidence type="ECO:0000256" key="1">
    <source>
        <dbReference type="ARBA" id="ARBA00010923"/>
    </source>
</evidence>
<comment type="caution">
    <text evidence="5">The sequence shown here is derived from an EMBL/GenBank/DDBJ whole genome shotgun (WGS) entry which is preliminary data.</text>
</comment>
<dbReference type="OrthoDB" id="512700at2"/>
<dbReference type="Gene3D" id="1.10.287.1120">
    <property type="entry name" value="Bipartite methylase S protein"/>
    <property type="match status" value="1"/>
</dbReference>